<keyword evidence="2" id="KW-1185">Reference proteome</keyword>
<comment type="caution">
    <text evidence="1">The sequence shown here is derived from an EMBL/GenBank/DDBJ whole genome shotgun (WGS) entry which is preliminary data.</text>
</comment>
<dbReference type="EMBL" id="NIRI02000076">
    <property type="protein sequence ID" value="KAG5441745.1"/>
    <property type="molecule type" value="Genomic_DNA"/>
</dbReference>
<dbReference type="InParanoid" id="A0A3R7CNM3"/>
<organism evidence="1 2">
    <name type="scientific">Clonorchis sinensis</name>
    <name type="common">Chinese liver fluke</name>
    <dbReference type="NCBI Taxonomy" id="79923"/>
    <lineage>
        <taxon>Eukaryota</taxon>
        <taxon>Metazoa</taxon>
        <taxon>Spiralia</taxon>
        <taxon>Lophotrochozoa</taxon>
        <taxon>Platyhelminthes</taxon>
        <taxon>Trematoda</taxon>
        <taxon>Digenea</taxon>
        <taxon>Opisthorchiida</taxon>
        <taxon>Opisthorchiata</taxon>
        <taxon>Opisthorchiidae</taxon>
        <taxon>Clonorchis</taxon>
    </lineage>
</organism>
<protein>
    <submittedName>
        <fullName evidence="1">Uncharacterized protein</fullName>
    </submittedName>
</protein>
<dbReference type="Proteomes" id="UP000286415">
    <property type="component" value="Unassembled WGS sequence"/>
</dbReference>
<gene>
    <name evidence="1" type="ORF">CSKR_113551</name>
</gene>
<name>A0A3R7CNM3_CLOSI</name>
<evidence type="ECO:0000313" key="2">
    <source>
        <dbReference type="Proteomes" id="UP000286415"/>
    </source>
</evidence>
<accession>A0A3R7CNM3</accession>
<evidence type="ECO:0000313" key="1">
    <source>
        <dbReference type="EMBL" id="KAG5441745.1"/>
    </source>
</evidence>
<reference evidence="1 2" key="2">
    <citation type="journal article" date="2021" name="Genomics">
        <title>High-quality reference genome for Clonorchis sinensis.</title>
        <authorList>
            <person name="Young N.D."/>
            <person name="Stroehlein A.J."/>
            <person name="Kinkar L."/>
            <person name="Wang T."/>
            <person name="Sohn W.M."/>
            <person name="Chang B.C.H."/>
            <person name="Kaur P."/>
            <person name="Weisz D."/>
            <person name="Dudchenko O."/>
            <person name="Aiden E.L."/>
            <person name="Korhonen P.K."/>
            <person name="Gasser R.B."/>
        </authorList>
    </citation>
    <scope>NUCLEOTIDE SEQUENCE [LARGE SCALE GENOMIC DNA]</scope>
    <source>
        <strain evidence="1">Cs-k2</strain>
    </source>
</reference>
<dbReference type="AlphaFoldDB" id="A0A3R7CNM3"/>
<proteinExistence type="predicted"/>
<sequence>MPQWLEREFTGRHLRLDFSCLGSDNLAISQPSFTLLVAWHRKGATAERLTRYIAQSLARVQGFSLMKTLSGIPVVLTQLAYFGCPCLGLGQPAVSQSSSVPRVTWRLFTDNVLQLNGCYYYHFVISNLSLMS</sequence>
<reference evidence="1 2" key="1">
    <citation type="journal article" date="2018" name="Biotechnol. Adv.">
        <title>Improved genomic resources and new bioinformatic workflow for the carcinogenic parasite Clonorchis sinensis: Biotechnological implications.</title>
        <authorList>
            <person name="Wang D."/>
            <person name="Korhonen P.K."/>
            <person name="Gasser R.B."/>
            <person name="Young N.D."/>
        </authorList>
    </citation>
    <scope>NUCLEOTIDE SEQUENCE [LARGE SCALE GENOMIC DNA]</scope>
    <source>
        <strain evidence="1">Cs-k2</strain>
    </source>
</reference>